<evidence type="ECO:0000313" key="3">
    <source>
        <dbReference type="Proteomes" id="UP001595973"/>
    </source>
</evidence>
<dbReference type="InterPro" id="IPR051531">
    <property type="entry name" value="N-acetyltransferase"/>
</dbReference>
<dbReference type="PANTHER" id="PTHR43792">
    <property type="entry name" value="GNAT FAMILY, PUTATIVE (AFU_ORTHOLOGUE AFUA_3G00765)-RELATED-RELATED"/>
    <property type="match status" value="1"/>
</dbReference>
<keyword evidence="3" id="KW-1185">Reference proteome</keyword>
<dbReference type="SUPFAM" id="SSF55729">
    <property type="entry name" value="Acyl-CoA N-acyltransferases (Nat)"/>
    <property type="match status" value="1"/>
</dbReference>
<keyword evidence="2" id="KW-0012">Acyltransferase</keyword>
<reference evidence="3" key="1">
    <citation type="journal article" date="2019" name="Int. J. Syst. Evol. Microbiol.">
        <title>The Global Catalogue of Microorganisms (GCM) 10K type strain sequencing project: providing services to taxonomists for standard genome sequencing and annotation.</title>
        <authorList>
            <consortium name="The Broad Institute Genomics Platform"/>
            <consortium name="The Broad Institute Genome Sequencing Center for Infectious Disease"/>
            <person name="Wu L."/>
            <person name="Ma J."/>
        </authorList>
    </citation>
    <scope>NUCLEOTIDE SEQUENCE [LARGE SCALE GENOMIC DNA]</scope>
    <source>
        <strain evidence="3">CGMCC 4.7283</strain>
    </source>
</reference>
<dbReference type="InterPro" id="IPR016181">
    <property type="entry name" value="Acyl_CoA_acyltransferase"/>
</dbReference>
<dbReference type="InterPro" id="IPR000182">
    <property type="entry name" value="GNAT_dom"/>
</dbReference>
<dbReference type="Pfam" id="PF13302">
    <property type="entry name" value="Acetyltransf_3"/>
    <property type="match status" value="1"/>
</dbReference>
<evidence type="ECO:0000313" key="2">
    <source>
        <dbReference type="EMBL" id="MFC4670319.1"/>
    </source>
</evidence>
<dbReference type="Gene3D" id="3.40.630.30">
    <property type="match status" value="1"/>
</dbReference>
<dbReference type="GO" id="GO:0016746">
    <property type="term" value="F:acyltransferase activity"/>
    <property type="evidence" value="ECO:0007669"/>
    <property type="project" value="UniProtKB-KW"/>
</dbReference>
<proteinExistence type="predicted"/>
<gene>
    <name evidence="2" type="ORF">ACFO5X_17275</name>
</gene>
<sequence>MIRSTPTLNTLRVTLRAMRPEDFDRYAGICAMGDALRPLDSGPWPRRRAWEAFLRNAGHWQMTGFGQWAVIEQRSRTIVGQVGFFFDSEVVDEEFDTYPQVGWVMLPECGESGLALEAARAAHDWFDRVVTGSLVARVSQANETAVELADALGYRQRREAGGTLLMRRDGPPGRG</sequence>
<evidence type="ECO:0000259" key="1">
    <source>
        <dbReference type="Pfam" id="PF13302"/>
    </source>
</evidence>
<protein>
    <submittedName>
        <fullName evidence="2">GNAT family N-acetyltransferase</fullName>
        <ecNumber evidence="2">2.3.-.-</ecNumber>
    </submittedName>
</protein>
<dbReference type="PANTHER" id="PTHR43792:SF1">
    <property type="entry name" value="N-ACETYLTRANSFERASE DOMAIN-CONTAINING PROTEIN"/>
    <property type="match status" value="1"/>
</dbReference>
<comment type="caution">
    <text evidence="2">The sequence shown here is derived from an EMBL/GenBank/DDBJ whole genome shotgun (WGS) entry which is preliminary data.</text>
</comment>
<feature type="domain" description="N-acetyltransferase" evidence="1">
    <location>
        <begin position="12"/>
        <end position="155"/>
    </location>
</feature>
<dbReference type="EC" id="2.3.-.-" evidence="2"/>
<organism evidence="2 3">
    <name type="scientific">Seohaeicola nanhaiensis</name>
    <dbReference type="NCBI Taxonomy" id="1387282"/>
    <lineage>
        <taxon>Bacteria</taxon>
        <taxon>Pseudomonadati</taxon>
        <taxon>Pseudomonadota</taxon>
        <taxon>Alphaproteobacteria</taxon>
        <taxon>Rhodobacterales</taxon>
        <taxon>Roseobacteraceae</taxon>
        <taxon>Seohaeicola</taxon>
    </lineage>
</organism>
<accession>A0ABV9KKG9</accession>
<name>A0ABV9KKG9_9RHOB</name>
<dbReference type="Proteomes" id="UP001595973">
    <property type="component" value="Unassembled WGS sequence"/>
</dbReference>
<dbReference type="EMBL" id="JBHSGI010000024">
    <property type="protein sequence ID" value="MFC4670319.1"/>
    <property type="molecule type" value="Genomic_DNA"/>
</dbReference>
<keyword evidence="2" id="KW-0808">Transferase</keyword>
<dbReference type="RefSeq" id="WP_380719192.1">
    <property type="nucleotide sequence ID" value="NZ_JBHSGI010000024.1"/>
</dbReference>